<evidence type="ECO:0000256" key="7">
    <source>
        <dbReference type="PIRNR" id="PIRNR002744"/>
    </source>
</evidence>
<feature type="transmembrane region" description="Helical" evidence="9">
    <location>
        <begin position="380"/>
        <end position="401"/>
    </location>
</feature>
<dbReference type="InterPro" id="IPR001248">
    <property type="entry name" value="Pur-cyt_permease"/>
</dbReference>
<evidence type="ECO:0000256" key="2">
    <source>
        <dbReference type="ARBA" id="ARBA00008974"/>
    </source>
</evidence>
<dbReference type="GO" id="GO:0022857">
    <property type="term" value="F:transmembrane transporter activity"/>
    <property type="evidence" value="ECO:0007669"/>
    <property type="project" value="InterPro"/>
</dbReference>
<evidence type="ECO:0000256" key="4">
    <source>
        <dbReference type="ARBA" id="ARBA00022692"/>
    </source>
</evidence>
<protein>
    <submittedName>
        <fullName evidence="10">Purine-cytosine permease fcy22</fullName>
    </submittedName>
</protein>
<comment type="subcellular location">
    <subcellularLocation>
        <location evidence="1">Membrane</location>
        <topology evidence="1">Multi-pass membrane protein</topology>
    </subcellularLocation>
</comment>
<feature type="transmembrane region" description="Helical" evidence="9">
    <location>
        <begin position="248"/>
        <end position="273"/>
    </location>
</feature>
<keyword evidence="5 9" id="KW-1133">Transmembrane helix</keyword>
<accession>A0AA38SEX2</accession>
<organism evidence="10 11">
    <name type="scientific">Pleurostoma richardsiae</name>
    <dbReference type="NCBI Taxonomy" id="41990"/>
    <lineage>
        <taxon>Eukaryota</taxon>
        <taxon>Fungi</taxon>
        <taxon>Dikarya</taxon>
        <taxon>Ascomycota</taxon>
        <taxon>Pezizomycotina</taxon>
        <taxon>Sordariomycetes</taxon>
        <taxon>Sordariomycetidae</taxon>
        <taxon>Calosphaeriales</taxon>
        <taxon>Pleurostomataceae</taxon>
        <taxon>Pleurostoma</taxon>
    </lineage>
</organism>
<feature type="transmembrane region" description="Helical" evidence="9">
    <location>
        <begin position="190"/>
        <end position="210"/>
    </location>
</feature>
<name>A0AA38SEX2_9PEZI</name>
<feature type="transmembrane region" description="Helical" evidence="9">
    <location>
        <begin position="339"/>
        <end position="360"/>
    </location>
</feature>
<evidence type="ECO:0000256" key="5">
    <source>
        <dbReference type="ARBA" id="ARBA00022989"/>
    </source>
</evidence>
<reference evidence="10" key="1">
    <citation type="submission" date="2022-07" db="EMBL/GenBank/DDBJ databases">
        <title>Fungi with potential for degradation of polypropylene.</title>
        <authorList>
            <person name="Gostincar C."/>
        </authorList>
    </citation>
    <scope>NUCLEOTIDE SEQUENCE</scope>
    <source>
        <strain evidence="10">EXF-13308</strain>
    </source>
</reference>
<dbReference type="InterPro" id="IPR026030">
    <property type="entry name" value="Pur-cyt_permease_Fcy2/21/22"/>
</dbReference>
<evidence type="ECO:0000256" key="8">
    <source>
        <dbReference type="SAM" id="MobiDB-lite"/>
    </source>
</evidence>
<feature type="region of interest" description="Disordered" evidence="8">
    <location>
        <begin position="1"/>
        <end position="33"/>
    </location>
</feature>
<feature type="transmembrane region" description="Helical" evidence="9">
    <location>
        <begin position="154"/>
        <end position="178"/>
    </location>
</feature>
<feature type="transmembrane region" description="Helical" evidence="9">
    <location>
        <begin position="407"/>
        <end position="427"/>
    </location>
</feature>
<evidence type="ECO:0000313" key="10">
    <source>
        <dbReference type="EMBL" id="KAJ9157212.1"/>
    </source>
</evidence>
<proteinExistence type="inferred from homology"/>
<feature type="transmembrane region" description="Helical" evidence="9">
    <location>
        <begin position="448"/>
        <end position="465"/>
    </location>
</feature>
<feature type="transmembrane region" description="Helical" evidence="9">
    <location>
        <begin position="485"/>
        <end position="504"/>
    </location>
</feature>
<dbReference type="PANTHER" id="PTHR31806">
    <property type="entry name" value="PURINE-CYTOSINE PERMEASE FCY2-RELATED"/>
    <property type="match status" value="1"/>
</dbReference>
<comment type="similarity">
    <text evidence="2 7">Belongs to the purine-cytosine permease (2.A.39) family.</text>
</comment>
<dbReference type="EMBL" id="JANBVO010000001">
    <property type="protein sequence ID" value="KAJ9157212.1"/>
    <property type="molecule type" value="Genomic_DNA"/>
</dbReference>
<evidence type="ECO:0000256" key="9">
    <source>
        <dbReference type="SAM" id="Phobius"/>
    </source>
</evidence>
<evidence type="ECO:0000256" key="6">
    <source>
        <dbReference type="ARBA" id="ARBA00023136"/>
    </source>
</evidence>
<evidence type="ECO:0000256" key="1">
    <source>
        <dbReference type="ARBA" id="ARBA00004141"/>
    </source>
</evidence>
<dbReference type="GO" id="GO:0005886">
    <property type="term" value="C:plasma membrane"/>
    <property type="evidence" value="ECO:0007669"/>
    <property type="project" value="TreeGrafter"/>
</dbReference>
<keyword evidence="11" id="KW-1185">Reference proteome</keyword>
<feature type="transmembrane region" description="Helical" evidence="9">
    <location>
        <begin position="111"/>
        <end position="134"/>
    </location>
</feature>
<sequence>MTPAMEPEDKETVTPSRDPEKNIPSSEDASVREAQEIDDVPIPKTGHNLWEKLLNAGVELRGMQPVPEALRTDTRYLNICTILLSSMTSLLPFSVGSAVPLFYGLNLRDSTLMIIFFNLIFCLPAAYIVTIAPLTGMRQMIQSRYVFGKYPNMLTTLVIILTAGGFGCTATVIAGQSLSYLSDGSLSEPVGMLIIVLISLVVSFFGYRILHIYERWAWIPVLVAIIFTVGCAGSDLKQPPQTTPTPPRQYLGVVAMASGSQLTWAMLVGDYCVYMPPTSPRLRLALYLMFGICFPYTVFQIVAAAIAGAIPAHPSWQVAYGTHGIGGVLGAILDKVGGFGRFILCILSLSVVGSVSRDYYTVSVNLQVLLPVLNKVPRSLLAIVSAGAAFGVSVAASRSFYSSLTTFLSIIGYYGASFVAVTFIEWFHFRKAEPTSFDPSIWNDTRKLPTGFPALVSVLIPWALIVPAMDQSWYVGPIAKAAGDLGVFFAGIIAAVLYFPLRYWEIKRNGGRLQRG</sequence>
<dbReference type="Pfam" id="PF02133">
    <property type="entry name" value="Transp_cyt_pur"/>
    <property type="match status" value="1"/>
</dbReference>
<feature type="transmembrane region" description="Helical" evidence="9">
    <location>
        <begin position="285"/>
        <end position="310"/>
    </location>
</feature>
<dbReference type="AlphaFoldDB" id="A0AA38SEX2"/>
<keyword evidence="4 9" id="KW-0812">Transmembrane</keyword>
<keyword evidence="6 7" id="KW-0472">Membrane</keyword>
<keyword evidence="3 7" id="KW-0813">Transport</keyword>
<evidence type="ECO:0000256" key="3">
    <source>
        <dbReference type="ARBA" id="ARBA00022448"/>
    </source>
</evidence>
<dbReference type="Proteomes" id="UP001174694">
    <property type="component" value="Unassembled WGS sequence"/>
</dbReference>
<feature type="transmembrane region" description="Helical" evidence="9">
    <location>
        <begin position="76"/>
        <end position="99"/>
    </location>
</feature>
<feature type="transmembrane region" description="Helical" evidence="9">
    <location>
        <begin position="217"/>
        <end position="236"/>
    </location>
</feature>
<dbReference type="PIRSF" id="PIRSF002744">
    <property type="entry name" value="Pur-cyt_permease"/>
    <property type="match status" value="1"/>
</dbReference>
<comment type="caution">
    <text evidence="10">The sequence shown here is derived from an EMBL/GenBank/DDBJ whole genome shotgun (WGS) entry which is preliminary data.</text>
</comment>
<dbReference type="PANTHER" id="PTHR31806:SF5">
    <property type="entry name" value="PURINE-CYTOSINE PERMEASE FCY21"/>
    <property type="match status" value="1"/>
</dbReference>
<evidence type="ECO:0000313" key="11">
    <source>
        <dbReference type="Proteomes" id="UP001174694"/>
    </source>
</evidence>
<dbReference type="Gene3D" id="1.10.4160.10">
    <property type="entry name" value="Hydantoin permease"/>
    <property type="match status" value="1"/>
</dbReference>
<gene>
    <name evidence="10" type="ORF">NKR23_g368</name>
</gene>